<protein>
    <submittedName>
        <fullName evidence="2">Uncharacterized protein</fullName>
    </submittedName>
</protein>
<dbReference type="AlphaFoldDB" id="A0A8D8TAK0"/>
<name>A0A8D8TAK0_9HEMI</name>
<accession>A0A8D8TAK0</accession>
<reference evidence="2" key="1">
    <citation type="submission" date="2021-05" db="EMBL/GenBank/DDBJ databases">
        <authorList>
            <person name="Alioto T."/>
            <person name="Alioto T."/>
            <person name="Gomez Garrido J."/>
        </authorList>
    </citation>
    <scope>NUCLEOTIDE SEQUENCE</scope>
</reference>
<dbReference type="EMBL" id="HBUF01267272">
    <property type="protein sequence ID" value="CAG6684414.1"/>
    <property type="molecule type" value="Transcribed_RNA"/>
</dbReference>
<sequence length="471" mass="53781">MNRESQILCQDANQMSPVHPVNTPLYDGLPSNSTFMENSVSNAEPSLVSTVHSTRFDRYRTHSGHKGNSPYPETSRPLTNVESDLTQYDDRRQTLERDSITSCRNQGSQSVRDIRKKNEKHKYKEACKALMSCQDRDAKKEELRRCLNLFAPNFVEFVCFVSLDLRRDHLEYELTNLSSDLLRMSIACYALYWNTNFSLGYFFHLLGNLYGDRYEKVVMDIAALVILLAYDVVFDKIVLESAKKCGRNSLLHQENRKHALTLKILPLILMETHLYIQCFKLLLVNNLRPTSTLIKNTLRTVLSNGSREDCDFFAENMLKTDPRASLSNLLGHSEILALLKKLKTNQSPLYESFLRSMPADIVTMHRFVYQNENSIQEANDSRDHVEPPRPNDPKLFPDNSRANVSRELVGPRPEAFGNTSSNYVSPIVEKLNSSVEEHSFGSIHNACLPNSSRTVNLQKNALHEITLKGSN</sequence>
<feature type="compositionally biased region" description="Basic and acidic residues" evidence="1">
    <location>
        <begin position="379"/>
        <end position="392"/>
    </location>
</feature>
<dbReference type="EMBL" id="HBUF01267271">
    <property type="protein sequence ID" value="CAG6684413.1"/>
    <property type="molecule type" value="Transcribed_RNA"/>
</dbReference>
<proteinExistence type="predicted"/>
<organism evidence="2">
    <name type="scientific">Cacopsylla melanoneura</name>
    <dbReference type="NCBI Taxonomy" id="428564"/>
    <lineage>
        <taxon>Eukaryota</taxon>
        <taxon>Metazoa</taxon>
        <taxon>Ecdysozoa</taxon>
        <taxon>Arthropoda</taxon>
        <taxon>Hexapoda</taxon>
        <taxon>Insecta</taxon>
        <taxon>Pterygota</taxon>
        <taxon>Neoptera</taxon>
        <taxon>Paraneoptera</taxon>
        <taxon>Hemiptera</taxon>
        <taxon>Sternorrhyncha</taxon>
        <taxon>Psylloidea</taxon>
        <taxon>Psyllidae</taxon>
        <taxon>Psyllinae</taxon>
        <taxon>Cacopsylla</taxon>
    </lineage>
</organism>
<evidence type="ECO:0000313" key="2">
    <source>
        <dbReference type="EMBL" id="CAG6684414.1"/>
    </source>
</evidence>
<feature type="region of interest" description="Disordered" evidence="1">
    <location>
        <begin position="59"/>
        <end position="82"/>
    </location>
</feature>
<evidence type="ECO:0000256" key="1">
    <source>
        <dbReference type="SAM" id="MobiDB-lite"/>
    </source>
</evidence>
<feature type="region of interest" description="Disordered" evidence="1">
    <location>
        <begin position="376"/>
        <end position="401"/>
    </location>
</feature>
<dbReference type="EMBL" id="HBUF01267270">
    <property type="protein sequence ID" value="CAG6684412.1"/>
    <property type="molecule type" value="Transcribed_RNA"/>
</dbReference>